<reference evidence="2" key="1">
    <citation type="submission" date="2017-09" db="EMBL/GenBank/DDBJ databases">
        <authorList>
            <person name="Varghese N."/>
            <person name="Submissions S."/>
        </authorList>
    </citation>
    <scope>NUCLEOTIDE SEQUENCE [LARGE SCALE GENOMIC DNA]</scope>
    <source>
        <strain evidence="2">DSM 44270</strain>
    </source>
</reference>
<sequence>MVLALIELALVLAVLGALGVVGWSLWNALRSGGGAVPPPRQRAELAAAIAQARWVPAHDEVDGTTRVLVRRTYTGLDGRPEVLDERVLETFPAQDPAWEARFTEAMSTARFRCAYLNAEEAQ</sequence>
<dbReference type="EMBL" id="OCNK01000003">
    <property type="protein sequence ID" value="SOE00957.1"/>
    <property type="molecule type" value="Genomic_DNA"/>
</dbReference>
<evidence type="ECO:0000313" key="1">
    <source>
        <dbReference type="EMBL" id="SOE00957.1"/>
    </source>
</evidence>
<name>A0A286GZM5_9ACTN</name>
<evidence type="ECO:0000313" key="2">
    <source>
        <dbReference type="Proteomes" id="UP000219482"/>
    </source>
</evidence>
<dbReference type="Proteomes" id="UP000219482">
    <property type="component" value="Unassembled WGS sequence"/>
</dbReference>
<dbReference type="AlphaFoldDB" id="A0A286GZM5"/>
<accession>A0A286GZM5</accession>
<dbReference type="RefSeq" id="WP_097184564.1">
    <property type="nucleotide sequence ID" value="NZ_OCNK01000003.1"/>
</dbReference>
<gene>
    <name evidence="1" type="ORF">SAMN06272739_2884</name>
</gene>
<organism evidence="1 2">
    <name type="scientific">Blastococcus haudaquaticus</name>
    <dbReference type="NCBI Taxonomy" id="1938745"/>
    <lineage>
        <taxon>Bacteria</taxon>
        <taxon>Bacillati</taxon>
        <taxon>Actinomycetota</taxon>
        <taxon>Actinomycetes</taxon>
        <taxon>Geodermatophilales</taxon>
        <taxon>Geodermatophilaceae</taxon>
        <taxon>Blastococcus</taxon>
    </lineage>
</organism>
<protein>
    <submittedName>
        <fullName evidence="1">Uncharacterized protein</fullName>
    </submittedName>
</protein>
<dbReference type="OrthoDB" id="5197212at2"/>
<proteinExistence type="predicted"/>
<keyword evidence="2" id="KW-1185">Reference proteome</keyword>